<dbReference type="EC" id="3.2.1.52" evidence="3"/>
<dbReference type="PANTHER" id="PTHR30480:SF13">
    <property type="entry name" value="BETA-HEXOSAMINIDASE"/>
    <property type="match status" value="1"/>
</dbReference>
<dbReference type="InterPro" id="IPR036881">
    <property type="entry name" value="Glyco_hydro_3_C_sf"/>
</dbReference>
<evidence type="ECO:0000256" key="3">
    <source>
        <dbReference type="ARBA" id="ARBA00012663"/>
    </source>
</evidence>
<dbReference type="GO" id="GO:0004563">
    <property type="term" value="F:beta-N-acetylhexosaminidase activity"/>
    <property type="evidence" value="ECO:0007669"/>
    <property type="project" value="UniProtKB-EC"/>
</dbReference>
<comment type="similarity">
    <text evidence="2">Belongs to the glycosyl hydrolase 3 family.</text>
</comment>
<dbReference type="Pfam" id="PF00933">
    <property type="entry name" value="Glyco_hydro_3"/>
    <property type="match status" value="1"/>
</dbReference>
<proteinExistence type="inferred from homology"/>
<dbReference type="GO" id="GO:0009254">
    <property type="term" value="P:peptidoglycan turnover"/>
    <property type="evidence" value="ECO:0007669"/>
    <property type="project" value="TreeGrafter"/>
</dbReference>
<evidence type="ECO:0000256" key="1">
    <source>
        <dbReference type="ARBA" id="ARBA00001231"/>
    </source>
</evidence>
<gene>
    <name evidence="8" type="ORF">SAMN02745229_01788</name>
</gene>
<protein>
    <recommendedName>
        <fullName evidence="3">beta-N-acetylhexosaminidase</fullName>
        <ecNumber evidence="3">3.2.1.52</ecNumber>
    </recommendedName>
</protein>
<keyword evidence="5" id="KW-0326">Glycosidase</keyword>
<dbReference type="OrthoDB" id="9805821at2"/>
<evidence type="ECO:0000256" key="2">
    <source>
        <dbReference type="ARBA" id="ARBA00005336"/>
    </source>
</evidence>
<dbReference type="SUPFAM" id="SSF51445">
    <property type="entry name" value="(Trans)glycosidases"/>
    <property type="match status" value="1"/>
</dbReference>
<dbReference type="Gene3D" id="3.20.20.300">
    <property type="entry name" value="Glycoside hydrolase, family 3, N-terminal domain"/>
    <property type="match status" value="1"/>
</dbReference>
<dbReference type="EMBL" id="FQXK01000014">
    <property type="protein sequence ID" value="SHI16806.1"/>
    <property type="molecule type" value="Genomic_DNA"/>
</dbReference>
<dbReference type="Gene3D" id="3.40.50.1700">
    <property type="entry name" value="Glycoside hydrolase family 3 C-terminal domain"/>
    <property type="match status" value="1"/>
</dbReference>
<dbReference type="InterPro" id="IPR050226">
    <property type="entry name" value="NagZ_Beta-hexosaminidase"/>
</dbReference>
<feature type="domain" description="Glycoside hydrolase family 3 N-terminal" evidence="7">
    <location>
        <begin position="44"/>
        <end position="393"/>
    </location>
</feature>
<sequence>MNNRKKLFSLVLTLIMFTGVFNMNSNVTIANASGTIQSIIDSMTTQQKVAQMIIPAFRGWDNGSGWKDATTLNSEQKAVLKKYSFGGVILFGQNTKEAGQTVDLVNSMQKANSQGASCSSLFIAIDQEGGQVTRLGTGTSMPGNMALAATGNPDYAYMAADVIGNELAVQGINVNFAPVMDVNNDPANPIIGVRSFSDDPNVVATYGTRFVDGLHNNAVMAALKHFPGHGDTDTDSHTGLPLIEKTYEQIKQTELVPFASAAKTADFIMTAHIQYPNIEKGTYTSISTGEQVYLPATLSKTILTGILRNDMGFEGIIITDAMEMDAISKHFDSMDAARLAINAGADMLLIPVDMSSTADIKAMDNYINGIVAQIDSGLISIDNVNASVYRILSTKAKYGLMNDDSLNVMKKASRITPSKELAVATVGSKAHHDIEWTITLQAITSVKNDNAFPVTGDKKVVVLYPSEDQKNSIDYAVKKLNEDGIAVNAGNVTSICTKDKSIEALEASINGADVVIAITATSSATVTGADTILYMIAKTHTNGGKFILLSSQLPYDTALFTDADGIVACYNTRGMDQIPTGLPGQTKYGPGIPAAIYAIFGGSPMTGTLPVTIK</sequence>
<reference evidence="9" key="1">
    <citation type="submission" date="2016-11" db="EMBL/GenBank/DDBJ databases">
        <authorList>
            <person name="Varghese N."/>
            <person name="Submissions S."/>
        </authorList>
    </citation>
    <scope>NUCLEOTIDE SEQUENCE [LARGE SCALE GENOMIC DNA]</scope>
    <source>
        <strain evidence="9">DSM 3071</strain>
    </source>
</reference>
<dbReference type="Proteomes" id="UP000184278">
    <property type="component" value="Unassembled WGS sequence"/>
</dbReference>
<dbReference type="InterPro" id="IPR017853">
    <property type="entry name" value="GH"/>
</dbReference>
<dbReference type="GO" id="GO:0005975">
    <property type="term" value="P:carbohydrate metabolic process"/>
    <property type="evidence" value="ECO:0007669"/>
    <property type="project" value="InterPro"/>
</dbReference>
<accession>A0A1M5YXQ4</accession>
<keyword evidence="6" id="KW-0732">Signal</keyword>
<name>A0A1M5YXQ4_BUTFI</name>
<dbReference type="InterPro" id="IPR036962">
    <property type="entry name" value="Glyco_hydro_3_N_sf"/>
</dbReference>
<dbReference type="STRING" id="1121131.SAMN02745229_01788"/>
<dbReference type="PRINTS" id="PR00133">
    <property type="entry name" value="GLHYDRLASE3"/>
</dbReference>
<feature type="chain" id="PRO_5038468666" description="beta-N-acetylhexosaminidase" evidence="6">
    <location>
        <begin position="23"/>
        <end position="614"/>
    </location>
</feature>
<evidence type="ECO:0000313" key="8">
    <source>
        <dbReference type="EMBL" id="SHI16806.1"/>
    </source>
</evidence>
<evidence type="ECO:0000256" key="6">
    <source>
        <dbReference type="SAM" id="SignalP"/>
    </source>
</evidence>
<evidence type="ECO:0000313" key="9">
    <source>
        <dbReference type="Proteomes" id="UP000184278"/>
    </source>
</evidence>
<comment type="catalytic activity">
    <reaction evidence="1">
        <text>Hydrolysis of terminal non-reducing N-acetyl-D-hexosamine residues in N-acetyl-beta-D-hexosaminides.</text>
        <dbReference type="EC" id="3.2.1.52"/>
    </reaction>
</comment>
<keyword evidence="9" id="KW-1185">Reference proteome</keyword>
<dbReference type="InterPro" id="IPR001764">
    <property type="entry name" value="Glyco_hydro_3_N"/>
</dbReference>
<feature type="signal peptide" evidence="6">
    <location>
        <begin position="1"/>
        <end position="22"/>
    </location>
</feature>
<dbReference type="RefSeq" id="WP_073387128.1">
    <property type="nucleotide sequence ID" value="NZ_FQXK01000014.1"/>
</dbReference>
<evidence type="ECO:0000259" key="7">
    <source>
        <dbReference type="Pfam" id="PF00933"/>
    </source>
</evidence>
<dbReference type="GeneID" id="89508487"/>
<organism evidence="8 9">
    <name type="scientific">Butyrivibrio fibrisolvens DSM 3071</name>
    <dbReference type="NCBI Taxonomy" id="1121131"/>
    <lineage>
        <taxon>Bacteria</taxon>
        <taxon>Bacillati</taxon>
        <taxon>Bacillota</taxon>
        <taxon>Clostridia</taxon>
        <taxon>Lachnospirales</taxon>
        <taxon>Lachnospiraceae</taxon>
        <taxon>Butyrivibrio</taxon>
    </lineage>
</organism>
<evidence type="ECO:0000256" key="5">
    <source>
        <dbReference type="ARBA" id="ARBA00023295"/>
    </source>
</evidence>
<dbReference type="AlphaFoldDB" id="A0A1M5YXQ4"/>
<evidence type="ECO:0000256" key="4">
    <source>
        <dbReference type="ARBA" id="ARBA00022801"/>
    </source>
</evidence>
<keyword evidence="4" id="KW-0378">Hydrolase</keyword>
<dbReference type="PANTHER" id="PTHR30480">
    <property type="entry name" value="BETA-HEXOSAMINIDASE-RELATED"/>
    <property type="match status" value="1"/>
</dbReference>